<feature type="region of interest" description="Disordered" evidence="1">
    <location>
        <begin position="305"/>
        <end position="346"/>
    </location>
</feature>
<evidence type="ECO:0000256" key="1">
    <source>
        <dbReference type="SAM" id="MobiDB-lite"/>
    </source>
</evidence>
<feature type="compositionally biased region" description="Pro residues" evidence="1">
    <location>
        <begin position="225"/>
        <end position="236"/>
    </location>
</feature>
<dbReference type="Proteomes" id="UP000015102">
    <property type="component" value="Unassembled WGS sequence"/>
</dbReference>
<dbReference type="EMBL" id="CAQQ02199938">
    <property type="status" value="NOT_ANNOTATED_CDS"/>
    <property type="molecule type" value="Genomic_DNA"/>
</dbReference>
<dbReference type="HOGENOM" id="CLU_574014_0_0_1"/>
<feature type="compositionally biased region" description="Pro residues" evidence="1">
    <location>
        <begin position="1"/>
        <end position="16"/>
    </location>
</feature>
<organism evidence="2 3">
    <name type="scientific">Megaselia scalaris</name>
    <name type="common">Humpbacked fly</name>
    <name type="synonym">Phora scalaris</name>
    <dbReference type="NCBI Taxonomy" id="36166"/>
    <lineage>
        <taxon>Eukaryota</taxon>
        <taxon>Metazoa</taxon>
        <taxon>Ecdysozoa</taxon>
        <taxon>Arthropoda</taxon>
        <taxon>Hexapoda</taxon>
        <taxon>Insecta</taxon>
        <taxon>Pterygota</taxon>
        <taxon>Neoptera</taxon>
        <taxon>Endopterygota</taxon>
        <taxon>Diptera</taxon>
        <taxon>Brachycera</taxon>
        <taxon>Muscomorpha</taxon>
        <taxon>Platypezoidea</taxon>
        <taxon>Phoridae</taxon>
        <taxon>Megaseliini</taxon>
        <taxon>Megaselia</taxon>
    </lineage>
</organism>
<keyword evidence="3" id="KW-1185">Reference proteome</keyword>
<evidence type="ECO:0000313" key="3">
    <source>
        <dbReference type="Proteomes" id="UP000015102"/>
    </source>
</evidence>
<name>T1GS21_MEGSC</name>
<protein>
    <submittedName>
        <fullName evidence="2">Uncharacterized protein</fullName>
    </submittedName>
</protein>
<feature type="region of interest" description="Disordered" evidence="1">
    <location>
        <begin position="363"/>
        <end position="476"/>
    </location>
</feature>
<feature type="compositionally biased region" description="Low complexity" evidence="1">
    <location>
        <begin position="110"/>
        <end position="131"/>
    </location>
</feature>
<evidence type="ECO:0000313" key="2">
    <source>
        <dbReference type="EnsemblMetazoa" id="MESCA006469-PA"/>
    </source>
</evidence>
<accession>T1GS21</accession>
<sequence length="476" mass="51274">MASAPQPPPPPPPRSPSPQKSINLSSSSSESSDSESSTSSSGSGSSTDSDSEEEPNEPSPQKSTKSKDISPKKSANVPLAVKEKSVETSPTKKSIADKRHHKEDKEEPKTISQENSSSSTSCSNTRSSSNSPQPKLDEDEDEDEANNLPVIDEDSEDPQKLSNEIIEELKMEEEKLLMNYHNPIVNESPQCEENNTPYTPASCELIINSASPIKSISSSTTTISPPSPSPLPPSSIPPPTPCGAVINKNCLDIIELDSNSDESVKLIKSSSHVDKNIILPSENSIDFDSKLNSMADLSSDCIGLGGKDELSELDKPPPTQWTRNKDSGGSEADTVENPDKPAEGALKLTIRNNSVEKRIVSCPPKKRHVNIADYPSTREGHKVKKVKEKKSKKHKKEKKEKKKIEISSGEGLKLCLRIGRPAEETSTGPSASEDPTPAPLKLKFSRKTTGGGYALDKSTDLGESGQEGAKDCEEAR</sequence>
<proteinExistence type="predicted"/>
<feature type="compositionally biased region" description="Basic residues" evidence="1">
    <location>
        <begin position="381"/>
        <end position="401"/>
    </location>
</feature>
<feature type="compositionally biased region" description="Basic and acidic residues" evidence="1">
    <location>
        <begin position="306"/>
        <end position="315"/>
    </location>
</feature>
<reference evidence="3" key="1">
    <citation type="submission" date="2013-02" db="EMBL/GenBank/DDBJ databases">
        <authorList>
            <person name="Hughes D."/>
        </authorList>
    </citation>
    <scope>NUCLEOTIDE SEQUENCE</scope>
    <source>
        <strain>Durham</strain>
        <strain evidence="3">NC isolate 2 -- Noor lab</strain>
    </source>
</reference>
<dbReference type="EnsemblMetazoa" id="MESCA006469-RA">
    <property type="protein sequence ID" value="MESCA006469-PA"/>
    <property type="gene ID" value="MESCA006469"/>
</dbReference>
<dbReference type="EMBL" id="CAQQ02199939">
    <property type="status" value="NOT_ANNOTATED_CDS"/>
    <property type="molecule type" value="Genomic_DNA"/>
</dbReference>
<feature type="compositionally biased region" description="Acidic residues" evidence="1">
    <location>
        <begin position="137"/>
        <end position="156"/>
    </location>
</feature>
<dbReference type="AlphaFoldDB" id="T1GS21"/>
<reference evidence="2" key="2">
    <citation type="submission" date="2015-06" db="UniProtKB">
        <authorList>
            <consortium name="EnsemblMetazoa"/>
        </authorList>
    </citation>
    <scope>IDENTIFICATION</scope>
</reference>
<feature type="compositionally biased region" description="Low complexity" evidence="1">
    <location>
        <begin position="17"/>
        <end position="48"/>
    </location>
</feature>
<feature type="region of interest" description="Disordered" evidence="1">
    <location>
        <begin position="216"/>
        <end position="236"/>
    </location>
</feature>
<feature type="region of interest" description="Disordered" evidence="1">
    <location>
        <begin position="1"/>
        <end position="166"/>
    </location>
</feature>